<keyword evidence="2" id="KW-1185">Reference proteome</keyword>
<dbReference type="EMBL" id="CYGX02000028">
    <property type="protein sequence ID" value="SIT41268.1"/>
    <property type="molecule type" value="Genomic_DNA"/>
</dbReference>
<dbReference type="AlphaFoldDB" id="A0A1N7S1L0"/>
<dbReference type="Pfam" id="PF13663">
    <property type="entry name" value="DUF4148"/>
    <property type="match status" value="1"/>
</dbReference>
<accession>A0A1N7S1L0</accession>
<evidence type="ECO:0000313" key="2">
    <source>
        <dbReference type="Proteomes" id="UP000187012"/>
    </source>
</evidence>
<reference evidence="1 2" key="1">
    <citation type="submission" date="2016-12" db="EMBL/GenBank/DDBJ databases">
        <authorList>
            <person name="Song W.-J."/>
            <person name="Kurnit D.M."/>
        </authorList>
    </citation>
    <scope>NUCLEOTIDE SEQUENCE [LARGE SCALE GENOMIC DNA]</scope>
    <source>
        <strain evidence="1 2">STM7296</strain>
    </source>
</reference>
<protein>
    <recommendedName>
        <fullName evidence="3">DUF4148 domain-containing protein</fullName>
    </recommendedName>
</protein>
<organism evidence="1 2">
    <name type="scientific">Paraburkholderia ribeironis</name>
    <dbReference type="NCBI Taxonomy" id="1247936"/>
    <lineage>
        <taxon>Bacteria</taxon>
        <taxon>Pseudomonadati</taxon>
        <taxon>Pseudomonadota</taxon>
        <taxon>Betaproteobacteria</taxon>
        <taxon>Burkholderiales</taxon>
        <taxon>Burkholderiaceae</taxon>
        <taxon>Paraburkholderia</taxon>
    </lineage>
</organism>
<sequence length="117" mass="11985">MGFKTDLSTIELEVIMKSLISAVLVASALIVPAVSFAQQANGPVTRAEVRAELVAAQKAGLVYQNDTEYPKTAVQGNAAVVASTQASQDVGGVNGGSSAAGAPSSVQQRLFSTYRGQ</sequence>
<dbReference type="InterPro" id="IPR025421">
    <property type="entry name" value="DUF4148"/>
</dbReference>
<proteinExistence type="predicted"/>
<evidence type="ECO:0008006" key="3">
    <source>
        <dbReference type="Google" id="ProtNLM"/>
    </source>
</evidence>
<gene>
    <name evidence="1" type="ORF">BN2475_280104</name>
</gene>
<evidence type="ECO:0000313" key="1">
    <source>
        <dbReference type="EMBL" id="SIT41268.1"/>
    </source>
</evidence>
<dbReference type="Proteomes" id="UP000187012">
    <property type="component" value="Unassembled WGS sequence"/>
</dbReference>
<name>A0A1N7S1L0_9BURK</name>